<dbReference type="SUPFAM" id="SSF49464">
    <property type="entry name" value="Carboxypeptidase regulatory domain-like"/>
    <property type="match status" value="1"/>
</dbReference>
<dbReference type="InterPro" id="IPR008969">
    <property type="entry name" value="CarboxyPept-like_regulatory"/>
</dbReference>
<keyword evidence="8 14" id="KW-0675">Receptor</keyword>
<dbReference type="PANTHER" id="PTHR30069">
    <property type="entry name" value="TONB-DEPENDENT OUTER MEMBRANE RECEPTOR"/>
    <property type="match status" value="1"/>
</dbReference>
<keyword evidence="4 10" id="KW-0812">Transmembrane</keyword>
<evidence type="ECO:0000256" key="10">
    <source>
        <dbReference type="PROSITE-ProRule" id="PRU01360"/>
    </source>
</evidence>
<dbReference type="EMBL" id="JADWYR010000002">
    <property type="protein sequence ID" value="MBG9377615.1"/>
    <property type="molecule type" value="Genomic_DNA"/>
</dbReference>
<comment type="similarity">
    <text evidence="10 11">Belongs to the TonB-dependent receptor family.</text>
</comment>
<evidence type="ECO:0000259" key="12">
    <source>
        <dbReference type="Pfam" id="PF00593"/>
    </source>
</evidence>
<dbReference type="Pfam" id="PF13715">
    <property type="entry name" value="CarbopepD_reg_2"/>
    <property type="match status" value="1"/>
</dbReference>
<evidence type="ECO:0000256" key="9">
    <source>
        <dbReference type="ARBA" id="ARBA00023237"/>
    </source>
</evidence>
<keyword evidence="5" id="KW-0732">Signal</keyword>
<comment type="caution">
    <text evidence="14">The sequence shown here is derived from an EMBL/GenBank/DDBJ whole genome shotgun (WGS) entry which is preliminary data.</text>
</comment>
<keyword evidence="15" id="KW-1185">Reference proteome</keyword>
<dbReference type="InterPro" id="IPR039426">
    <property type="entry name" value="TonB-dep_rcpt-like"/>
</dbReference>
<dbReference type="Pfam" id="PF07715">
    <property type="entry name" value="Plug"/>
    <property type="match status" value="1"/>
</dbReference>
<dbReference type="Gene3D" id="2.60.40.1120">
    <property type="entry name" value="Carboxypeptidase-like, regulatory domain"/>
    <property type="match status" value="1"/>
</dbReference>
<keyword evidence="6 11" id="KW-0798">TonB box</keyword>
<proteinExistence type="inferred from homology"/>
<dbReference type="Gene3D" id="2.40.170.20">
    <property type="entry name" value="TonB-dependent receptor, beta-barrel domain"/>
    <property type="match status" value="1"/>
</dbReference>
<evidence type="ECO:0000259" key="13">
    <source>
        <dbReference type="Pfam" id="PF07715"/>
    </source>
</evidence>
<dbReference type="PANTHER" id="PTHR30069:SF29">
    <property type="entry name" value="HEMOGLOBIN AND HEMOGLOBIN-HAPTOGLOBIN-BINDING PROTEIN 1-RELATED"/>
    <property type="match status" value="1"/>
</dbReference>
<evidence type="ECO:0000256" key="3">
    <source>
        <dbReference type="ARBA" id="ARBA00022452"/>
    </source>
</evidence>
<evidence type="ECO:0000256" key="6">
    <source>
        <dbReference type="ARBA" id="ARBA00023077"/>
    </source>
</evidence>
<dbReference type="Pfam" id="PF00593">
    <property type="entry name" value="TonB_dep_Rec_b-barrel"/>
    <property type="match status" value="1"/>
</dbReference>
<feature type="domain" description="TonB-dependent receptor plug" evidence="13">
    <location>
        <begin position="120"/>
        <end position="224"/>
    </location>
</feature>
<evidence type="ECO:0000256" key="8">
    <source>
        <dbReference type="ARBA" id="ARBA00023170"/>
    </source>
</evidence>
<keyword evidence="2 10" id="KW-0813">Transport</keyword>
<accession>A0A931E966</accession>
<dbReference type="GO" id="GO:0009279">
    <property type="term" value="C:cell outer membrane"/>
    <property type="evidence" value="ECO:0007669"/>
    <property type="project" value="UniProtKB-SubCell"/>
</dbReference>
<dbReference type="InterPro" id="IPR012910">
    <property type="entry name" value="Plug_dom"/>
</dbReference>
<dbReference type="GO" id="GO:0044718">
    <property type="term" value="P:siderophore transmembrane transport"/>
    <property type="evidence" value="ECO:0007669"/>
    <property type="project" value="TreeGrafter"/>
</dbReference>
<evidence type="ECO:0000256" key="4">
    <source>
        <dbReference type="ARBA" id="ARBA00022692"/>
    </source>
</evidence>
<dbReference type="InterPro" id="IPR037066">
    <property type="entry name" value="Plug_dom_sf"/>
</dbReference>
<dbReference type="SUPFAM" id="SSF56935">
    <property type="entry name" value="Porins"/>
    <property type="match status" value="1"/>
</dbReference>
<organism evidence="14 15">
    <name type="scientific">Panacibacter microcysteis</name>
    <dbReference type="NCBI Taxonomy" id="2793269"/>
    <lineage>
        <taxon>Bacteria</taxon>
        <taxon>Pseudomonadati</taxon>
        <taxon>Bacteroidota</taxon>
        <taxon>Chitinophagia</taxon>
        <taxon>Chitinophagales</taxon>
        <taxon>Chitinophagaceae</taxon>
        <taxon>Panacibacter</taxon>
    </lineage>
</organism>
<evidence type="ECO:0000256" key="1">
    <source>
        <dbReference type="ARBA" id="ARBA00004571"/>
    </source>
</evidence>
<sequence>MKTSLYLPPIFIFTLLSLSLQAQVKLSGTVTTEGFPAQGATVRIAELHRQTLTGNKGDFLFADIPAGLYTITANYIGCNMHEQKLFIDSSAFTLNIALSKTDNKLEEVVVTGVFKGLLVKENPVAITSVSLKKIDQSVETNIIDALVKNVPGLNVVKTGPNVSKPFIRGLGYNRVLTLYDGIRQEGQQWGDEHSIEVDGYNIEKAEVIKGPASLMYGSDALAGVVSLYPQKPESADSKLHGRIVSEYQSNNNLIGNGVQVNYNNGRFSFALTGSARYAKNYRNALEGRVYNTGFREKSFSVFTGYTTKAGYSHLRYTYYNNQQGIPDGSRDSLTRKFTYQQFEAGEDTVSKRPLADDAMLNSYRLSPLHQHIAHQRLYTHHYYKAGNGSIDVLLGLQQNTRKEYNHPTVPDKPGMFVKLNTINYGIRYNTPKISGFETAIGINGMLQTNSSIDATDFPIPDYQLKDAGLFIYTKWKKEKLTVSGGIRYDVRKINWENFYVKNNPLSGFDGKVTGADTMGATLQFPAYNKTFHGVSASAGFTLQLSNKLNLKINVGRGYRSPNITEMASNGLDPGAHIIYLGNRNFKPEFSLQEDVGLNFNSTNLSAELSVFNNHIKNYIYLSLLADENGNAITDAQGNKTYQYRQSSAWLYGAEFFASFHPRYIKGFVFDNSLSVVYGINTDEAVKGKGIQGAYLPLMPPLKWQSTIMQKIETGHALITTVSVKAELEYVATQNRYLGLNNTETKTPGYTLLNAGLHTTIQYSKAKSLQLYLIANNLLNNTYQSHLSRLKYFEYYTASPAGTFGMYNMGRNVCIKLVLPF</sequence>
<reference evidence="14" key="1">
    <citation type="submission" date="2020-11" db="EMBL/GenBank/DDBJ databases">
        <title>Bacterial whole genome sequence for Panacibacter sp. DH6.</title>
        <authorList>
            <person name="Le V."/>
            <person name="Ko S."/>
            <person name="Ahn C.-Y."/>
            <person name="Oh H.-M."/>
        </authorList>
    </citation>
    <scope>NUCLEOTIDE SEQUENCE</scope>
    <source>
        <strain evidence="14">DH6</strain>
    </source>
</reference>
<dbReference type="Proteomes" id="UP000628448">
    <property type="component" value="Unassembled WGS sequence"/>
</dbReference>
<evidence type="ECO:0000256" key="5">
    <source>
        <dbReference type="ARBA" id="ARBA00022729"/>
    </source>
</evidence>
<evidence type="ECO:0000313" key="14">
    <source>
        <dbReference type="EMBL" id="MBG9377615.1"/>
    </source>
</evidence>
<keyword evidence="3 10" id="KW-1134">Transmembrane beta strand</keyword>
<dbReference type="Gene3D" id="2.170.130.10">
    <property type="entry name" value="TonB-dependent receptor, plug domain"/>
    <property type="match status" value="1"/>
</dbReference>
<keyword evidence="9 10" id="KW-0998">Cell outer membrane</keyword>
<gene>
    <name evidence="14" type="ORF">I5907_15325</name>
</gene>
<evidence type="ECO:0000313" key="15">
    <source>
        <dbReference type="Proteomes" id="UP000628448"/>
    </source>
</evidence>
<dbReference type="PROSITE" id="PS52016">
    <property type="entry name" value="TONB_DEPENDENT_REC_3"/>
    <property type="match status" value="1"/>
</dbReference>
<protein>
    <submittedName>
        <fullName evidence="14">TonB-dependent receptor</fullName>
    </submittedName>
</protein>
<evidence type="ECO:0000256" key="11">
    <source>
        <dbReference type="RuleBase" id="RU003357"/>
    </source>
</evidence>
<evidence type="ECO:0000256" key="7">
    <source>
        <dbReference type="ARBA" id="ARBA00023136"/>
    </source>
</evidence>
<evidence type="ECO:0000256" key="2">
    <source>
        <dbReference type="ARBA" id="ARBA00022448"/>
    </source>
</evidence>
<dbReference type="InterPro" id="IPR000531">
    <property type="entry name" value="Beta-barrel_TonB"/>
</dbReference>
<comment type="subcellular location">
    <subcellularLocation>
        <location evidence="1 10">Cell outer membrane</location>
        <topology evidence="1 10">Multi-pass membrane protein</topology>
    </subcellularLocation>
</comment>
<feature type="domain" description="TonB-dependent receptor-like beta-barrel" evidence="12">
    <location>
        <begin position="248"/>
        <end position="777"/>
    </location>
</feature>
<dbReference type="GO" id="GO:0015344">
    <property type="term" value="F:siderophore uptake transmembrane transporter activity"/>
    <property type="evidence" value="ECO:0007669"/>
    <property type="project" value="TreeGrafter"/>
</dbReference>
<dbReference type="RefSeq" id="WP_196991689.1">
    <property type="nucleotide sequence ID" value="NZ_JADWYR010000002.1"/>
</dbReference>
<keyword evidence="7 10" id="KW-0472">Membrane</keyword>
<dbReference type="AlphaFoldDB" id="A0A931E966"/>
<name>A0A931E966_9BACT</name>
<dbReference type="InterPro" id="IPR036942">
    <property type="entry name" value="Beta-barrel_TonB_sf"/>
</dbReference>